<dbReference type="GO" id="GO:0003899">
    <property type="term" value="F:DNA-directed RNA polymerase activity"/>
    <property type="evidence" value="ECO:0007669"/>
    <property type="project" value="UniProtKB-UniRule"/>
</dbReference>
<feature type="domain" description="Toprim" evidence="14">
    <location>
        <begin position="241"/>
        <end position="322"/>
    </location>
</feature>
<dbReference type="SUPFAM" id="SSF57783">
    <property type="entry name" value="Zinc beta-ribbon"/>
    <property type="match status" value="1"/>
</dbReference>
<evidence type="ECO:0000256" key="3">
    <source>
        <dbReference type="ARBA" id="ARBA00022679"/>
    </source>
</evidence>
<dbReference type="SUPFAM" id="SSF56731">
    <property type="entry name" value="DNA primase core"/>
    <property type="match status" value="1"/>
</dbReference>
<dbReference type="Gene3D" id="3.40.1360.10">
    <property type="match status" value="1"/>
</dbReference>
<dbReference type="NCBIfam" id="TIGR01391">
    <property type="entry name" value="dnaG"/>
    <property type="match status" value="1"/>
</dbReference>
<organism evidence="15 16">
    <name type="scientific">Oceanivirga miroungae</name>
    <dbReference type="NCBI Taxonomy" id="1130046"/>
    <lineage>
        <taxon>Bacteria</taxon>
        <taxon>Fusobacteriati</taxon>
        <taxon>Fusobacteriota</taxon>
        <taxon>Fusobacteriia</taxon>
        <taxon>Fusobacteriales</taxon>
        <taxon>Leptotrichiaceae</taxon>
        <taxon>Oceanivirga</taxon>
    </lineage>
</organism>
<keyword evidence="2 12" id="KW-0639">Primosome</keyword>
<evidence type="ECO:0000313" key="16">
    <source>
        <dbReference type="Proteomes" id="UP000419017"/>
    </source>
</evidence>
<reference evidence="15 16" key="1">
    <citation type="submission" date="2019-10" db="EMBL/GenBank/DDBJ databases">
        <authorList>
            <person name="Blom J."/>
        </authorList>
    </citation>
    <scope>NUCLEOTIDE SEQUENCE [LARGE SCALE GENOMIC DNA]</scope>
    <source>
        <strain evidence="15 16">ES3154-GLU</strain>
    </source>
</reference>
<evidence type="ECO:0000256" key="7">
    <source>
        <dbReference type="ARBA" id="ARBA00022771"/>
    </source>
</evidence>
<keyword evidence="4 12" id="KW-0548">Nucleotidyltransferase</keyword>
<evidence type="ECO:0000256" key="5">
    <source>
        <dbReference type="ARBA" id="ARBA00022705"/>
    </source>
</evidence>
<keyword evidence="10 12" id="KW-0238">DNA-binding</keyword>
<keyword evidence="11 12" id="KW-0804">Transcription</keyword>
<keyword evidence="8 13" id="KW-0862">Zinc</keyword>
<comment type="similarity">
    <text evidence="12 13">Belongs to the DnaG primase family.</text>
</comment>
<dbReference type="InterPro" id="IPR006295">
    <property type="entry name" value="DNA_primase_DnaG"/>
</dbReference>
<dbReference type="Proteomes" id="UP000419017">
    <property type="component" value="Unassembled WGS sequence"/>
</dbReference>
<dbReference type="AlphaFoldDB" id="A0A6I8M6B4"/>
<dbReference type="InterPro" id="IPR036977">
    <property type="entry name" value="DNA_primase_Znf_CHC2"/>
</dbReference>
<keyword evidence="5 12" id="KW-0235">DNA replication</keyword>
<dbReference type="Pfam" id="PF08275">
    <property type="entry name" value="DNAG_N"/>
    <property type="match status" value="1"/>
</dbReference>
<dbReference type="InterPro" id="IPR019475">
    <property type="entry name" value="DNA_primase_DnaB-bd"/>
</dbReference>
<evidence type="ECO:0000256" key="1">
    <source>
        <dbReference type="ARBA" id="ARBA00022478"/>
    </source>
</evidence>
<dbReference type="Pfam" id="PF01807">
    <property type="entry name" value="Zn_ribbon_DnaG"/>
    <property type="match status" value="1"/>
</dbReference>
<dbReference type="Pfam" id="PF13155">
    <property type="entry name" value="Toprim_2"/>
    <property type="match status" value="1"/>
</dbReference>
<dbReference type="PIRSF" id="PIRSF002811">
    <property type="entry name" value="DnaG"/>
    <property type="match status" value="1"/>
</dbReference>
<dbReference type="Gene3D" id="3.90.580.10">
    <property type="entry name" value="Zinc finger, CHC2-type domain"/>
    <property type="match status" value="1"/>
</dbReference>
<dbReference type="PROSITE" id="PS50880">
    <property type="entry name" value="TOPRIM"/>
    <property type="match status" value="1"/>
</dbReference>
<comment type="function">
    <text evidence="12 13">RNA polymerase that catalyzes the synthesis of short RNA molecules used as primers for DNA polymerase during DNA replication.</text>
</comment>
<proteinExistence type="inferred from homology"/>
<keyword evidence="3 12" id="KW-0808">Transferase</keyword>
<evidence type="ECO:0000256" key="4">
    <source>
        <dbReference type="ARBA" id="ARBA00022695"/>
    </source>
</evidence>
<dbReference type="PANTHER" id="PTHR30313:SF2">
    <property type="entry name" value="DNA PRIMASE"/>
    <property type="match status" value="1"/>
</dbReference>
<dbReference type="GO" id="GO:0003677">
    <property type="term" value="F:DNA binding"/>
    <property type="evidence" value="ECO:0007669"/>
    <property type="project" value="UniProtKB-KW"/>
</dbReference>
<dbReference type="CDD" id="cd03364">
    <property type="entry name" value="TOPRIM_DnaG_primases"/>
    <property type="match status" value="1"/>
</dbReference>
<dbReference type="InterPro" id="IPR006171">
    <property type="entry name" value="TOPRIM_dom"/>
</dbReference>
<dbReference type="RefSeq" id="WP_156683426.1">
    <property type="nucleotide sequence ID" value="NZ_CABWIB010000001.1"/>
</dbReference>
<evidence type="ECO:0000259" key="14">
    <source>
        <dbReference type="PROSITE" id="PS50880"/>
    </source>
</evidence>
<dbReference type="GO" id="GO:0000428">
    <property type="term" value="C:DNA-directed RNA polymerase complex"/>
    <property type="evidence" value="ECO:0007669"/>
    <property type="project" value="UniProtKB-KW"/>
</dbReference>
<comment type="subunit">
    <text evidence="12">Monomer. Interacts with DnaB.</text>
</comment>
<keyword evidence="1 12" id="KW-0240">DNA-directed RNA polymerase</keyword>
<dbReference type="GO" id="GO:0008270">
    <property type="term" value="F:zinc ion binding"/>
    <property type="evidence" value="ECO:0007669"/>
    <property type="project" value="UniProtKB-KW"/>
</dbReference>
<evidence type="ECO:0000256" key="12">
    <source>
        <dbReference type="HAMAP-Rule" id="MF_00974"/>
    </source>
</evidence>
<name>A0A6I8M6B4_9FUSO</name>
<keyword evidence="7" id="KW-0863">Zinc-finger</keyword>
<evidence type="ECO:0000256" key="2">
    <source>
        <dbReference type="ARBA" id="ARBA00022515"/>
    </source>
</evidence>
<dbReference type="PANTHER" id="PTHR30313">
    <property type="entry name" value="DNA PRIMASE"/>
    <property type="match status" value="1"/>
</dbReference>
<accession>A0A6I8M6B4</accession>
<dbReference type="InterPro" id="IPR013264">
    <property type="entry name" value="DNAG_N"/>
</dbReference>
<dbReference type="SMART" id="SM00400">
    <property type="entry name" value="ZnF_CHCC"/>
    <property type="match status" value="1"/>
</dbReference>
<dbReference type="HAMAP" id="MF_00974">
    <property type="entry name" value="DNA_primase_DnaG"/>
    <property type="match status" value="1"/>
</dbReference>
<keyword evidence="6 13" id="KW-0479">Metal-binding</keyword>
<comment type="catalytic activity">
    <reaction evidence="12">
        <text>ssDNA + n NTP = ssDNA/pppN(pN)n-1 hybrid + (n-1) diphosphate.</text>
        <dbReference type="EC" id="2.7.7.101"/>
    </reaction>
</comment>
<evidence type="ECO:0000256" key="6">
    <source>
        <dbReference type="ARBA" id="ARBA00022723"/>
    </source>
</evidence>
<dbReference type="InterPro" id="IPR030846">
    <property type="entry name" value="DnaG_bac"/>
</dbReference>
<sequence>MKIRDKLLEKIDIVDFISKYVDLSKSGSNYKGLSPFKEENTPSFVVSPSKNIFKDFSSNKGGDAIKFYSLIKNISYKDAMLELAKEYDIKISNYENKYNKNSKYYDLLDRVNLHFNKNLEKNEKALDYLKSRSYNEDDIRKFGLGYASKSFIDLLNNFDNEILLELGLITKKENKVYDSFIDRITFPIYNLNRKIVGFGARILEDNANMPKYLNSQESIIFKKSNELFGIYDSGEKIKEFDAVILVEGFFDVLRLHKNAIVNTVASLGTSLSNNQAYMLSKLTKNIVIAYDDDTAGFNAKIRSINILNRYGFNIKVMSLNKMAKDPDEFITKYGKEKFIELLNESCDGFDFLYDYYSKNLDVKKTASKMEIINKMQDYFSTISNKIYFDIYLKRLSEKLDLSISSLSYNIKFIDKKENIYLENIENDNKRKVKKTRTIYDNIEELEEYTMLLLYYDKSLIRDYKNFNFSNENEEIFKKLLEENTNIREILNYDFFNNAEDKNKFFYILSKIDKNEITDDFKFRVYVEWVSRYMKSSLDDILNLVYSSNFDNMSKEEYNKYLEYNKKLKNLKLAKNIHDVKKIFYEYLEYEGEKKL</sequence>
<dbReference type="Gene3D" id="3.90.980.10">
    <property type="entry name" value="DNA primase, catalytic core, N-terminal domain"/>
    <property type="match status" value="1"/>
</dbReference>
<dbReference type="GO" id="GO:0006269">
    <property type="term" value="P:DNA replication, synthesis of primer"/>
    <property type="evidence" value="ECO:0007669"/>
    <property type="project" value="UniProtKB-UniRule"/>
</dbReference>
<evidence type="ECO:0000256" key="11">
    <source>
        <dbReference type="ARBA" id="ARBA00023163"/>
    </source>
</evidence>
<dbReference type="Pfam" id="PF10410">
    <property type="entry name" value="DnaB_bind"/>
    <property type="match status" value="1"/>
</dbReference>
<evidence type="ECO:0000256" key="13">
    <source>
        <dbReference type="PIRNR" id="PIRNR002811"/>
    </source>
</evidence>
<keyword evidence="9" id="KW-0460">Magnesium</keyword>
<gene>
    <name evidence="12" type="primary">dnaG</name>
    <name evidence="15" type="ORF">OMES3154_00714</name>
</gene>
<dbReference type="InterPro" id="IPR034151">
    <property type="entry name" value="TOPRIM_DnaG_bac"/>
</dbReference>
<dbReference type="EMBL" id="CABWIB010000001">
    <property type="protein sequence ID" value="VWL85429.1"/>
    <property type="molecule type" value="Genomic_DNA"/>
</dbReference>
<evidence type="ECO:0000256" key="10">
    <source>
        <dbReference type="ARBA" id="ARBA00023125"/>
    </source>
</evidence>
<keyword evidence="16" id="KW-1185">Reference proteome</keyword>
<evidence type="ECO:0000256" key="8">
    <source>
        <dbReference type="ARBA" id="ARBA00022833"/>
    </source>
</evidence>
<dbReference type="SMART" id="SM00493">
    <property type="entry name" value="TOPRIM"/>
    <property type="match status" value="1"/>
</dbReference>
<dbReference type="InterPro" id="IPR050219">
    <property type="entry name" value="DnaG_primase"/>
</dbReference>
<evidence type="ECO:0000313" key="15">
    <source>
        <dbReference type="EMBL" id="VWL85429.1"/>
    </source>
</evidence>
<dbReference type="GO" id="GO:1990077">
    <property type="term" value="C:primosome complex"/>
    <property type="evidence" value="ECO:0007669"/>
    <property type="project" value="UniProtKB-KW"/>
</dbReference>
<dbReference type="InterPro" id="IPR037068">
    <property type="entry name" value="DNA_primase_core_N_sf"/>
</dbReference>
<dbReference type="GO" id="GO:0005737">
    <property type="term" value="C:cytoplasm"/>
    <property type="evidence" value="ECO:0007669"/>
    <property type="project" value="TreeGrafter"/>
</dbReference>
<comment type="cofactor">
    <cofactor evidence="13">
        <name>Zn(2+)</name>
        <dbReference type="ChEBI" id="CHEBI:29105"/>
    </cofactor>
    <text evidence="13">Binds 1 zinc ion per monomer.</text>
</comment>
<dbReference type="InterPro" id="IPR002694">
    <property type="entry name" value="Znf_CHC2"/>
</dbReference>
<evidence type="ECO:0000256" key="9">
    <source>
        <dbReference type="ARBA" id="ARBA00022842"/>
    </source>
</evidence>
<dbReference type="EC" id="2.7.7.101" evidence="12"/>
<protein>
    <recommendedName>
        <fullName evidence="12 13">DNA primase</fullName>
        <ecNumber evidence="12">2.7.7.101</ecNumber>
    </recommendedName>
</protein>
<comment type="caution">
    <text evidence="12">Lacks conserved residue(s) required for the propagation of feature annotation.</text>
</comment>